<comment type="caution">
    <text evidence="2">The sequence shown here is derived from an EMBL/GenBank/DDBJ whole genome shotgun (WGS) entry which is preliminary data.</text>
</comment>
<proteinExistence type="predicted"/>
<name>A0AAD5YV28_9AGAR</name>
<dbReference type="Proteomes" id="UP001213000">
    <property type="component" value="Unassembled WGS sequence"/>
</dbReference>
<accession>A0AAD5YV28</accession>
<evidence type="ECO:0000313" key="3">
    <source>
        <dbReference type="Proteomes" id="UP001213000"/>
    </source>
</evidence>
<sequence>MNASEVTLTNYPDSPLPSKGQLHLLFKRSDPNNAMLYDEGNALRYYLATSDAFSKVKIRDEAQKVVVEVNRRAFLRDVFVLPNRNDGKPVKVADVLKQAATTSTGQLSWALHTEQGTYYWRRKRSELHWALYEPSSTAAVAWTETVSGTPPTWELVLESRALHVLDYVLAALFYLKAAPDNSEAGKAWEIVDSRVAALVTK</sequence>
<keyword evidence="3" id="KW-1185">Reference proteome</keyword>
<feature type="domain" description="DUF6593" evidence="1">
    <location>
        <begin position="30"/>
        <end position="175"/>
    </location>
</feature>
<organism evidence="2 3">
    <name type="scientific">Leucocoprinus birnbaumii</name>
    <dbReference type="NCBI Taxonomy" id="56174"/>
    <lineage>
        <taxon>Eukaryota</taxon>
        <taxon>Fungi</taxon>
        <taxon>Dikarya</taxon>
        <taxon>Basidiomycota</taxon>
        <taxon>Agaricomycotina</taxon>
        <taxon>Agaricomycetes</taxon>
        <taxon>Agaricomycetidae</taxon>
        <taxon>Agaricales</taxon>
        <taxon>Agaricineae</taxon>
        <taxon>Agaricaceae</taxon>
        <taxon>Leucocoprinus</taxon>
    </lineage>
</organism>
<dbReference type="Pfam" id="PF20236">
    <property type="entry name" value="DUF6593"/>
    <property type="match status" value="1"/>
</dbReference>
<evidence type="ECO:0000313" key="2">
    <source>
        <dbReference type="EMBL" id="KAJ3569647.1"/>
    </source>
</evidence>
<dbReference type="EMBL" id="JANIEX010000277">
    <property type="protein sequence ID" value="KAJ3569647.1"/>
    <property type="molecule type" value="Genomic_DNA"/>
</dbReference>
<evidence type="ECO:0000259" key="1">
    <source>
        <dbReference type="Pfam" id="PF20236"/>
    </source>
</evidence>
<reference evidence="2" key="1">
    <citation type="submission" date="2022-07" db="EMBL/GenBank/DDBJ databases">
        <title>Genome Sequence of Leucocoprinus birnbaumii.</title>
        <authorList>
            <person name="Buettner E."/>
        </authorList>
    </citation>
    <scope>NUCLEOTIDE SEQUENCE</scope>
    <source>
        <strain evidence="2">VT141</strain>
    </source>
</reference>
<dbReference type="AlphaFoldDB" id="A0AAD5YV28"/>
<gene>
    <name evidence="2" type="ORF">NP233_g4917</name>
</gene>
<dbReference type="InterPro" id="IPR046528">
    <property type="entry name" value="DUF6593"/>
</dbReference>
<protein>
    <recommendedName>
        <fullName evidence="1">DUF6593 domain-containing protein</fullName>
    </recommendedName>
</protein>